<evidence type="ECO:0000256" key="4">
    <source>
        <dbReference type="ARBA" id="ARBA00023242"/>
    </source>
</evidence>
<dbReference type="SUPFAM" id="SSF51197">
    <property type="entry name" value="Clavaminate synthase-like"/>
    <property type="match status" value="1"/>
</dbReference>
<dbReference type="InterPro" id="IPR036987">
    <property type="entry name" value="SRA-YDG_sf"/>
</dbReference>
<dbReference type="Gene3D" id="3.30.40.10">
    <property type="entry name" value="Zinc/RING finger domain, C3HC4 (zinc finger)"/>
    <property type="match status" value="2"/>
</dbReference>
<keyword evidence="1" id="KW-0479">Metal-binding</keyword>
<dbReference type="PROSITE" id="PS51805">
    <property type="entry name" value="EPHD"/>
    <property type="match status" value="1"/>
</dbReference>
<dbReference type="AlphaFoldDB" id="A0AAD7U668"/>
<sequence>MGRSGVVELKLQRGGKITVHRDYFEEGPRTQVLRELEACGLFRQYKFGNVPEPRLHVLLAPSSRSENLSYQYHGVTMAARPLEAVPLLEALAGVTSSRFDGAEWNVGVDVVCYRDGKDSCGWHADDTQGERLVVCVVLESDGGLRKVCVRPKQPTTAKKKGWNGSSPSRKKKRRASAHAGEAPLVDGDEELEMWIGSGDAYAMDRGVQLGYEHAVPKRAPREAVEGRRMVVIMRSGDARISPESADSGEPAATLAPPKRRDAEDPIIGHVAGIREAVTVDGVDAAAVYSREELVAKGAHASTQRGVGGTAARGAESIVVSRQSPDLREADGLWWLRYTSTRRQGAGALWRSAERSERVRVFRSSSLASKWAPPCPASPNGHAYVAAAYRYDGLYEVAAAWDAAGAPAVVEPPALDDDLDAAYTFRLVRCDGAPNAASNADFSKALAGNLCVPADDVDVSLPPMRAAACGVTKVDDSRDLVDRRAAVARSLADLVALVVANESGWFSATLAPQLPPKKRRRRRPADELTIIPENPEIAELATACAFARWHAHRKLYWRFDRLTRSCPGPSLIEDSKQKPARCRVDLLSDVLDATSDDALRAMVADAKSRSIERAMAEALAKREKPADELVDADDPRVAARDRRCDLCGGDEREDDILAFGKGSVVACVHRQCAATSSEVYSNEAGDYVNVVDAVKRGRLIKCALDDCACLPKRSGATVGCCNKRCRRSYHFKCAIATNWHFGCNQTFFCDAHRGGLDHDPDDLEWWHFDCPCGIVQPNYDDGEDMCQCPRCSAWQHERCAQRSSPPSDRPFQHLLESGDYACARCLAAAADPAPAPGDNVVVEPNKQHPPLESSALPGH</sequence>
<dbReference type="SUPFAM" id="SSF88697">
    <property type="entry name" value="PUA domain-like"/>
    <property type="match status" value="1"/>
</dbReference>
<feature type="region of interest" description="Disordered" evidence="5">
    <location>
        <begin position="835"/>
        <end position="858"/>
    </location>
</feature>
<dbReference type="Proteomes" id="UP001230188">
    <property type="component" value="Unassembled WGS sequence"/>
</dbReference>
<reference evidence="7" key="1">
    <citation type="submission" date="2023-01" db="EMBL/GenBank/DDBJ databases">
        <title>Metagenome sequencing of chrysophaentin producing Chrysophaeum taylorii.</title>
        <authorList>
            <person name="Davison J."/>
            <person name="Bewley C."/>
        </authorList>
    </citation>
    <scope>NUCLEOTIDE SEQUENCE</scope>
    <source>
        <strain evidence="7">NIES-1699</strain>
    </source>
</reference>
<dbReference type="InterPro" id="IPR051188">
    <property type="entry name" value="PHD-type_Zinc_Finger"/>
</dbReference>
<organism evidence="7 8">
    <name type="scientific">Chrysophaeum taylorii</name>
    <dbReference type="NCBI Taxonomy" id="2483200"/>
    <lineage>
        <taxon>Eukaryota</taxon>
        <taxon>Sar</taxon>
        <taxon>Stramenopiles</taxon>
        <taxon>Ochrophyta</taxon>
        <taxon>Pelagophyceae</taxon>
        <taxon>Pelagomonadales</taxon>
        <taxon>Pelagomonadaceae</taxon>
        <taxon>Chrysophaeum</taxon>
    </lineage>
</organism>
<comment type="caution">
    <text evidence="7">The sequence shown here is derived from an EMBL/GenBank/DDBJ whole genome shotgun (WGS) entry which is preliminary data.</text>
</comment>
<keyword evidence="2" id="KW-0863">Zinc-finger</keyword>
<feature type="region of interest" description="Disordered" evidence="5">
    <location>
        <begin position="240"/>
        <end position="259"/>
    </location>
</feature>
<evidence type="ECO:0000256" key="3">
    <source>
        <dbReference type="ARBA" id="ARBA00022833"/>
    </source>
</evidence>
<dbReference type="InterPro" id="IPR027450">
    <property type="entry name" value="AlkB-like"/>
</dbReference>
<evidence type="ECO:0000259" key="6">
    <source>
        <dbReference type="PROSITE" id="PS51805"/>
    </source>
</evidence>
<dbReference type="Gene3D" id="2.30.280.10">
    <property type="entry name" value="SRA-YDG"/>
    <property type="match status" value="1"/>
</dbReference>
<dbReference type="PANTHER" id="PTHR12420">
    <property type="entry name" value="PHD FINGER PROTEIN"/>
    <property type="match status" value="1"/>
</dbReference>
<dbReference type="InterPro" id="IPR003105">
    <property type="entry name" value="SRA_YDG"/>
</dbReference>
<dbReference type="InterPro" id="IPR013083">
    <property type="entry name" value="Znf_RING/FYVE/PHD"/>
</dbReference>
<feature type="region of interest" description="Disordered" evidence="5">
    <location>
        <begin position="150"/>
        <end position="183"/>
    </location>
</feature>
<protein>
    <recommendedName>
        <fullName evidence="6">PHD-type domain-containing protein</fullName>
    </recommendedName>
</protein>
<dbReference type="Gene3D" id="2.60.120.590">
    <property type="entry name" value="Alpha-ketoglutarate-dependent dioxygenase AlkB-like"/>
    <property type="match status" value="1"/>
</dbReference>
<dbReference type="InterPro" id="IPR011011">
    <property type="entry name" value="Znf_FYVE_PHD"/>
</dbReference>
<keyword evidence="4" id="KW-0539">Nucleus</keyword>
<evidence type="ECO:0000313" key="8">
    <source>
        <dbReference type="Proteomes" id="UP001230188"/>
    </source>
</evidence>
<name>A0AAD7U668_9STRA</name>
<dbReference type="PANTHER" id="PTHR12420:SF42">
    <property type="entry name" value="G2_M PHASE-SPECIFIC E3 UBIQUITIN-PROTEIN LIGASE"/>
    <property type="match status" value="1"/>
</dbReference>
<feature type="domain" description="PHD-type" evidence="6">
    <location>
        <begin position="640"/>
        <end position="752"/>
    </location>
</feature>
<evidence type="ECO:0000256" key="2">
    <source>
        <dbReference type="ARBA" id="ARBA00022771"/>
    </source>
</evidence>
<evidence type="ECO:0000256" key="1">
    <source>
        <dbReference type="ARBA" id="ARBA00022723"/>
    </source>
</evidence>
<dbReference type="EMBL" id="JAQMWT010000594">
    <property type="protein sequence ID" value="KAJ8599012.1"/>
    <property type="molecule type" value="Genomic_DNA"/>
</dbReference>
<evidence type="ECO:0000313" key="7">
    <source>
        <dbReference type="EMBL" id="KAJ8599012.1"/>
    </source>
</evidence>
<dbReference type="InterPro" id="IPR037151">
    <property type="entry name" value="AlkB-like_sf"/>
</dbReference>
<accession>A0AAD7U668</accession>
<dbReference type="Pfam" id="PF02182">
    <property type="entry name" value="SAD_SRA"/>
    <property type="match status" value="1"/>
</dbReference>
<dbReference type="SMART" id="SM00466">
    <property type="entry name" value="SRA"/>
    <property type="match status" value="1"/>
</dbReference>
<dbReference type="InterPro" id="IPR015947">
    <property type="entry name" value="PUA-like_sf"/>
</dbReference>
<dbReference type="GO" id="GO:0008270">
    <property type="term" value="F:zinc ion binding"/>
    <property type="evidence" value="ECO:0007669"/>
    <property type="project" value="UniProtKB-KW"/>
</dbReference>
<keyword evidence="8" id="KW-1185">Reference proteome</keyword>
<keyword evidence="3" id="KW-0862">Zinc</keyword>
<gene>
    <name evidence="7" type="ORF">CTAYLR_007680</name>
</gene>
<evidence type="ECO:0000256" key="5">
    <source>
        <dbReference type="SAM" id="MobiDB-lite"/>
    </source>
</evidence>
<dbReference type="InterPro" id="IPR034732">
    <property type="entry name" value="EPHD"/>
</dbReference>
<proteinExistence type="predicted"/>
<dbReference type="Pfam" id="PF13532">
    <property type="entry name" value="2OG-FeII_Oxy_2"/>
    <property type="match status" value="1"/>
</dbReference>
<dbReference type="SUPFAM" id="SSF57903">
    <property type="entry name" value="FYVE/PHD zinc finger"/>
    <property type="match status" value="1"/>
</dbReference>